<accession>A0A072TV86</accession>
<name>A0A072TV86_MEDTR</name>
<dbReference type="EnsemblPlants" id="KEH20783">
    <property type="protein sequence ID" value="KEH20783"/>
    <property type="gene ID" value="MTR_8g089900"/>
</dbReference>
<dbReference type="EMBL" id="CM001224">
    <property type="protein sequence ID" value="KEH20783.1"/>
    <property type="molecule type" value="Genomic_DNA"/>
</dbReference>
<dbReference type="Proteomes" id="UP000265566">
    <property type="component" value="Chromosome 8"/>
</dbReference>
<evidence type="ECO:0000313" key="5">
    <source>
        <dbReference type="Proteomes" id="UP000265566"/>
    </source>
</evidence>
<dbReference type="AlphaFoldDB" id="A0A072TV86"/>
<reference evidence="2" key="5">
    <citation type="journal article" date="2018" name="Nat. Plants">
        <title>Whole-genome landscape of Medicago truncatula symbiotic genes.</title>
        <authorList>
            <person name="Pecrix Y."/>
            <person name="Gamas P."/>
            <person name="Carrere S."/>
        </authorList>
    </citation>
    <scope>NUCLEOTIDE SEQUENCE</scope>
    <source>
        <tissue evidence="2">Leaves</tissue>
    </source>
</reference>
<protein>
    <submittedName>
        <fullName evidence="1 3">Uncharacterized protein</fullName>
    </submittedName>
</protein>
<dbReference type="EMBL" id="PSQE01000008">
    <property type="protein sequence ID" value="RHN42881.1"/>
    <property type="molecule type" value="Genomic_DNA"/>
</dbReference>
<reference evidence="1 4" key="1">
    <citation type="journal article" date="2011" name="Nature">
        <title>The Medicago genome provides insight into the evolution of rhizobial symbioses.</title>
        <authorList>
            <person name="Young N.D."/>
            <person name="Debelle F."/>
            <person name="Oldroyd G.E."/>
            <person name="Geurts R."/>
            <person name="Cannon S.B."/>
            <person name="Udvardi M.K."/>
            <person name="Benedito V.A."/>
            <person name="Mayer K.F."/>
            <person name="Gouzy J."/>
            <person name="Schoof H."/>
            <person name="Van de Peer Y."/>
            <person name="Proost S."/>
            <person name="Cook D.R."/>
            <person name="Meyers B.C."/>
            <person name="Spannagl M."/>
            <person name="Cheung F."/>
            <person name="De Mita S."/>
            <person name="Krishnakumar V."/>
            <person name="Gundlach H."/>
            <person name="Zhou S."/>
            <person name="Mudge J."/>
            <person name="Bharti A.K."/>
            <person name="Murray J.D."/>
            <person name="Naoumkina M.A."/>
            <person name="Rosen B."/>
            <person name="Silverstein K.A."/>
            <person name="Tang H."/>
            <person name="Rombauts S."/>
            <person name="Zhao P.X."/>
            <person name="Zhou P."/>
            <person name="Barbe V."/>
            <person name="Bardou P."/>
            <person name="Bechner M."/>
            <person name="Bellec A."/>
            <person name="Berger A."/>
            <person name="Berges H."/>
            <person name="Bidwell S."/>
            <person name="Bisseling T."/>
            <person name="Choisne N."/>
            <person name="Couloux A."/>
            <person name="Denny R."/>
            <person name="Deshpande S."/>
            <person name="Dai X."/>
            <person name="Doyle J.J."/>
            <person name="Dudez A.M."/>
            <person name="Farmer A.D."/>
            <person name="Fouteau S."/>
            <person name="Franken C."/>
            <person name="Gibelin C."/>
            <person name="Gish J."/>
            <person name="Goldstein S."/>
            <person name="Gonzalez A.J."/>
            <person name="Green P.J."/>
            <person name="Hallab A."/>
            <person name="Hartog M."/>
            <person name="Hua A."/>
            <person name="Humphray S.J."/>
            <person name="Jeong D.H."/>
            <person name="Jing Y."/>
            <person name="Jocker A."/>
            <person name="Kenton S.M."/>
            <person name="Kim D.J."/>
            <person name="Klee K."/>
            <person name="Lai H."/>
            <person name="Lang C."/>
            <person name="Lin S."/>
            <person name="Macmil S.L."/>
            <person name="Magdelenat G."/>
            <person name="Matthews L."/>
            <person name="McCorrison J."/>
            <person name="Monaghan E.L."/>
            <person name="Mun J.H."/>
            <person name="Najar F.Z."/>
            <person name="Nicholson C."/>
            <person name="Noirot C."/>
            <person name="O'Bleness M."/>
            <person name="Paule C.R."/>
            <person name="Poulain J."/>
            <person name="Prion F."/>
            <person name="Qin B."/>
            <person name="Qu C."/>
            <person name="Retzel E.F."/>
            <person name="Riddle C."/>
            <person name="Sallet E."/>
            <person name="Samain S."/>
            <person name="Samson N."/>
            <person name="Sanders I."/>
            <person name="Saurat O."/>
            <person name="Scarpelli C."/>
            <person name="Schiex T."/>
            <person name="Segurens B."/>
            <person name="Severin A.J."/>
            <person name="Sherrier D.J."/>
            <person name="Shi R."/>
            <person name="Sims S."/>
            <person name="Singer S.R."/>
            <person name="Sinharoy S."/>
            <person name="Sterck L."/>
            <person name="Viollet A."/>
            <person name="Wang B.B."/>
            <person name="Wang K."/>
            <person name="Wang M."/>
            <person name="Wang X."/>
            <person name="Warfsmann J."/>
            <person name="Weissenbach J."/>
            <person name="White D.D."/>
            <person name="White J.D."/>
            <person name="Wiley G.B."/>
            <person name="Wincker P."/>
            <person name="Xing Y."/>
            <person name="Yang L."/>
            <person name="Yao Z."/>
            <person name="Ying F."/>
            <person name="Zhai J."/>
            <person name="Zhou L."/>
            <person name="Zuber A."/>
            <person name="Denarie J."/>
            <person name="Dixon R.A."/>
            <person name="May G.D."/>
            <person name="Schwartz D.C."/>
            <person name="Rogers J."/>
            <person name="Quetier F."/>
            <person name="Town C.D."/>
            <person name="Roe B.A."/>
        </authorList>
    </citation>
    <scope>NUCLEOTIDE SEQUENCE [LARGE SCALE GENOMIC DNA]</scope>
    <source>
        <strain evidence="1">A17</strain>
        <strain evidence="3 4">cv. Jemalong A17</strain>
    </source>
</reference>
<gene>
    <name evidence="1" type="ordered locus">MTR_8g089900</name>
    <name evidence="2" type="ORF">MtrunA17_Chr8g0381751</name>
</gene>
<reference evidence="3" key="3">
    <citation type="submission" date="2015-04" db="UniProtKB">
        <authorList>
            <consortium name="EnsemblPlants"/>
        </authorList>
    </citation>
    <scope>IDENTIFICATION</scope>
    <source>
        <strain evidence="3">cv. Jemalong A17</strain>
    </source>
</reference>
<reference evidence="1 4" key="2">
    <citation type="journal article" date="2014" name="BMC Genomics">
        <title>An improved genome release (version Mt4.0) for the model legume Medicago truncatula.</title>
        <authorList>
            <person name="Tang H."/>
            <person name="Krishnakumar V."/>
            <person name="Bidwell S."/>
            <person name="Rosen B."/>
            <person name="Chan A."/>
            <person name="Zhou S."/>
            <person name="Gentzbittel L."/>
            <person name="Childs K.L."/>
            <person name="Yandell M."/>
            <person name="Gundlach H."/>
            <person name="Mayer K.F."/>
            <person name="Schwartz D.C."/>
            <person name="Town C.D."/>
        </authorList>
    </citation>
    <scope>GENOME REANNOTATION</scope>
    <source>
        <strain evidence="1">A17</strain>
        <strain evidence="3 4">cv. Jemalong A17</strain>
    </source>
</reference>
<evidence type="ECO:0000313" key="2">
    <source>
        <dbReference type="EMBL" id="RHN42881.1"/>
    </source>
</evidence>
<keyword evidence="4" id="KW-1185">Reference proteome</keyword>
<evidence type="ECO:0000313" key="4">
    <source>
        <dbReference type="Proteomes" id="UP000002051"/>
    </source>
</evidence>
<proteinExistence type="predicted"/>
<dbReference type="Gramene" id="rna49381">
    <property type="protein sequence ID" value="RHN42881.1"/>
    <property type="gene ID" value="gene49381"/>
</dbReference>
<dbReference type="Proteomes" id="UP000002051">
    <property type="component" value="Chromosome 8"/>
</dbReference>
<evidence type="ECO:0000313" key="1">
    <source>
        <dbReference type="EMBL" id="KEH20783.1"/>
    </source>
</evidence>
<evidence type="ECO:0000313" key="3">
    <source>
        <dbReference type="EnsemblPlants" id="KEH20783"/>
    </source>
</evidence>
<organism evidence="1 4">
    <name type="scientific">Medicago truncatula</name>
    <name type="common">Barrel medic</name>
    <name type="synonym">Medicago tribuloides</name>
    <dbReference type="NCBI Taxonomy" id="3880"/>
    <lineage>
        <taxon>Eukaryota</taxon>
        <taxon>Viridiplantae</taxon>
        <taxon>Streptophyta</taxon>
        <taxon>Embryophyta</taxon>
        <taxon>Tracheophyta</taxon>
        <taxon>Spermatophyta</taxon>
        <taxon>Magnoliopsida</taxon>
        <taxon>eudicotyledons</taxon>
        <taxon>Gunneridae</taxon>
        <taxon>Pentapetalae</taxon>
        <taxon>rosids</taxon>
        <taxon>fabids</taxon>
        <taxon>Fabales</taxon>
        <taxon>Fabaceae</taxon>
        <taxon>Papilionoideae</taxon>
        <taxon>50 kb inversion clade</taxon>
        <taxon>NPAAA clade</taxon>
        <taxon>Hologalegina</taxon>
        <taxon>IRL clade</taxon>
        <taxon>Trifolieae</taxon>
        <taxon>Medicago</taxon>
    </lineage>
</organism>
<sequence>MVMELSLSFTTNLVQLITKIAGSIDVIKRVVCGKGTESSSHIRAGDEEILIGEAEFSCILFMEGYWCGDWSMTKAACLRL</sequence>
<reference evidence="5" key="4">
    <citation type="journal article" date="2018" name="Nat. Plants">
        <title>Whole-genome landscape of Medicago truncatula symbiotic genes.</title>
        <authorList>
            <person name="Pecrix Y."/>
            <person name="Staton S.E."/>
            <person name="Sallet E."/>
            <person name="Lelandais-Briere C."/>
            <person name="Moreau S."/>
            <person name="Carrere S."/>
            <person name="Blein T."/>
            <person name="Jardinaud M.F."/>
            <person name="Latrasse D."/>
            <person name="Zouine M."/>
            <person name="Zahm M."/>
            <person name="Kreplak J."/>
            <person name="Mayjonade B."/>
            <person name="Satge C."/>
            <person name="Perez M."/>
            <person name="Cauet S."/>
            <person name="Marande W."/>
            <person name="Chantry-Darmon C."/>
            <person name="Lopez-Roques C."/>
            <person name="Bouchez O."/>
            <person name="Berard A."/>
            <person name="Debelle F."/>
            <person name="Munos S."/>
            <person name="Bendahmane A."/>
            <person name="Berges H."/>
            <person name="Niebel A."/>
            <person name="Buitink J."/>
            <person name="Frugier F."/>
            <person name="Benhamed M."/>
            <person name="Crespi M."/>
            <person name="Gouzy J."/>
            <person name="Gamas P."/>
        </authorList>
    </citation>
    <scope>NUCLEOTIDE SEQUENCE [LARGE SCALE GENOMIC DNA]</scope>
    <source>
        <strain evidence="5">cv. Jemalong A17</strain>
    </source>
</reference>
<dbReference type="HOGENOM" id="CLU_2593472_0_0_1"/>